<reference evidence="2" key="1">
    <citation type="submission" date="2018-01" db="EMBL/GenBank/DDBJ databases">
        <title>An insight into the sialome of Amazonian anophelines.</title>
        <authorList>
            <person name="Ribeiro J.M."/>
            <person name="Scarpassa V."/>
            <person name="Calvo E."/>
        </authorList>
    </citation>
    <scope>NUCLEOTIDE SEQUENCE</scope>
</reference>
<feature type="signal peptide" evidence="1">
    <location>
        <begin position="1"/>
        <end position="24"/>
    </location>
</feature>
<sequence>MWTTSAPSWRLLLAFFSFSSSSSSSSCWVYINKPTDSPMGTTGMNMQNQPTTNRCRRVEQRKLSLYRLVM</sequence>
<dbReference type="EMBL" id="GGFL01007819">
    <property type="protein sequence ID" value="MBW71997.1"/>
    <property type="molecule type" value="Transcribed_RNA"/>
</dbReference>
<protein>
    <submittedName>
        <fullName evidence="2">Putative secreted protein</fullName>
    </submittedName>
</protein>
<keyword evidence="1" id="KW-0732">Signal</keyword>
<dbReference type="AlphaFoldDB" id="A0A2M4D367"/>
<evidence type="ECO:0000256" key="1">
    <source>
        <dbReference type="SAM" id="SignalP"/>
    </source>
</evidence>
<feature type="chain" id="PRO_5014682453" evidence="1">
    <location>
        <begin position="25"/>
        <end position="70"/>
    </location>
</feature>
<evidence type="ECO:0000313" key="2">
    <source>
        <dbReference type="EMBL" id="MBW71997.1"/>
    </source>
</evidence>
<name>A0A2M4D367_ANODA</name>
<proteinExistence type="predicted"/>
<organism evidence="2">
    <name type="scientific">Anopheles darlingi</name>
    <name type="common">Mosquito</name>
    <dbReference type="NCBI Taxonomy" id="43151"/>
    <lineage>
        <taxon>Eukaryota</taxon>
        <taxon>Metazoa</taxon>
        <taxon>Ecdysozoa</taxon>
        <taxon>Arthropoda</taxon>
        <taxon>Hexapoda</taxon>
        <taxon>Insecta</taxon>
        <taxon>Pterygota</taxon>
        <taxon>Neoptera</taxon>
        <taxon>Endopterygota</taxon>
        <taxon>Diptera</taxon>
        <taxon>Nematocera</taxon>
        <taxon>Culicoidea</taxon>
        <taxon>Culicidae</taxon>
        <taxon>Anophelinae</taxon>
        <taxon>Anopheles</taxon>
    </lineage>
</organism>
<accession>A0A2M4D367</accession>